<organism evidence="3 4">
    <name type="scientific">Coemansia reversa (strain ATCC 12441 / NRRL 1564)</name>
    <dbReference type="NCBI Taxonomy" id="763665"/>
    <lineage>
        <taxon>Eukaryota</taxon>
        <taxon>Fungi</taxon>
        <taxon>Fungi incertae sedis</taxon>
        <taxon>Zoopagomycota</taxon>
        <taxon>Kickxellomycotina</taxon>
        <taxon>Kickxellomycetes</taxon>
        <taxon>Kickxellales</taxon>
        <taxon>Kickxellaceae</taxon>
        <taxon>Coemansia</taxon>
    </lineage>
</organism>
<keyword evidence="4" id="KW-1185">Reference proteome</keyword>
<dbReference type="GO" id="GO:0010508">
    <property type="term" value="P:positive regulation of autophagy"/>
    <property type="evidence" value="ECO:0007669"/>
    <property type="project" value="TreeGrafter"/>
</dbReference>
<dbReference type="InterPro" id="IPR027244">
    <property type="entry name" value="IML1"/>
</dbReference>
<accession>A0A2G5B4W8</accession>
<feature type="region of interest" description="Disordered" evidence="1">
    <location>
        <begin position="310"/>
        <end position="339"/>
    </location>
</feature>
<feature type="region of interest" description="Disordered" evidence="1">
    <location>
        <begin position="56"/>
        <end position="97"/>
    </location>
</feature>
<dbReference type="STRING" id="763665.A0A2G5B4W8"/>
<dbReference type="AlphaFoldDB" id="A0A2G5B4W8"/>
<evidence type="ECO:0000256" key="1">
    <source>
        <dbReference type="SAM" id="MobiDB-lite"/>
    </source>
</evidence>
<feature type="compositionally biased region" description="Polar residues" evidence="1">
    <location>
        <begin position="64"/>
        <end position="76"/>
    </location>
</feature>
<dbReference type="PANTHER" id="PTHR13179">
    <property type="entry name" value="DEP DOMAIN CONTAINING PROTEIN 5"/>
    <property type="match status" value="1"/>
</dbReference>
<dbReference type="InterPro" id="IPR045838">
    <property type="entry name" value="DEPDC5_CTD"/>
</dbReference>
<dbReference type="GO" id="GO:0005096">
    <property type="term" value="F:GTPase activator activity"/>
    <property type="evidence" value="ECO:0007669"/>
    <property type="project" value="InterPro"/>
</dbReference>
<proteinExistence type="predicted"/>
<evidence type="ECO:0000313" key="4">
    <source>
        <dbReference type="Proteomes" id="UP000242474"/>
    </source>
</evidence>
<dbReference type="GO" id="GO:1990130">
    <property type="term" value="C:GATOR1 complex"/>
    <property type="evidence" value="ECO:0007669"/>
    <property type="project" value="TreeGrafter"/>
</dbReference>
<gene>
    <name evidence="3" type="ORF">COEREDRAFT_83093</name>
</gene>
<reference evidence="3 4" key="1">
    <citation type="journal article" date="2015" name="Genome Biol. Evol.">
        <title>Phylogenomic analyses indicate that early fungi evolved digesting cell walls of algal ancestors of land plants.</title>
        <authorList>
            <person name="Chang Y."/>
            <person name="Wang S."/>
            <person name="Sekimoto S."/>
            <person name="Aerts A.L."/>
            <person name="Choi C."/>
            <person name="Clum A."/>
            <person name="LaButti K.M."/>
            <person name="Lindquist E.A."/>
            <person name="Yee Ngan C."/>
            <person name="Ohm R.A."/>
            <person name="Salamov A.A."/>
            <person name="Grigoriev I.V."/>
            <person name="Spatafora J.W."/>
            <person name="Berbee M.L."/>
        </authorList>
    </citation>
    <scope>NUCLEOTIDE SEQUENCE [LARGE SCALE GENOMIC DNA]</scope>
    <source>
        <strain evidence="3 4">NRRL 1564</strain>
    </source>
</reference>
<dbReference type="Pfam" id="PF19418">
    <property type="entry name" value="DEPDC5_CTD"/>
    <property type="match status" value="1"/>
</dbReference>
<dbReference type="GO" id="GO:1904262">
    <property type="term" value="P:negative regulation of TORC1 signaling"/>
    <property type="evidence" value="ECO:0007669"/>
    <property type="project" value="TreeGrafter"/>
</dbReference>
<feature type="domain" description="DEPDC5 C-terminal" evidence="2">
    <location>
        <begin position="102"/>
        <end position="183"/>
    </location>
</feature>
<evidence type="ECO:0000313" key="3">
    <source>
        <dbReference type="EMBL" id="PIA14046.1"/>
    </source>
</evidence>
<sequence>MSLQKRRNRAWGVQTGWELVLRLIRKLRLVAPTQALGRRRTPAGNPAVQLVGNSAAQRAAKALPTQTTPQGAQPSSRLRMRSDSGAGDSQRGGGSRRALPLQLAQSRVFALDLDLQRRSTRAEQCLVHVDATHSPAACFHVSVNWLNCTTHRIDELVRGWGRAAERCGMRLVEAPRVQDAAAAHPFHQPLPIALAQPPPPVTALFDCTWEADFARTNSAASRDEILARMSQSLPTYPFERALLEEHDFVLDAEADACFPARTLVAREDSAERPVPPHTQYVHRSGAAFVQICAPGRLLWLTNYLHASHQSPARPPLHAAHAHATRPDATPAPTDAADASNPPPICAAPVVCPVAPARGLWPHQRIADYESPMPGFSAEAAEAAVEELGCDPSDAAAVDAAVTRAAAAHHVAQPAAVPVIQVPVSTGDLASDALRTSFLDACRDRNALDMLWHQTIQRHRAAWHDLRNPRPLLADPPKGRPMLVDQFADAMWQQREHMPPVV</sequence>
<feature type="compositionally biased region" description="Low complexity" evidence="1">
    <location>
        <begin position="326"/>
        <end position="338"/>
    </location>
</feature>
<evidence type="ECO:0000259" key="2">
    <source>
        <dbReference type="Pfam" id="PF19418"/>
    </source>
</evidence>
<dbReference type="Proteomes" id="UP000242474">
    <property type="component" value="Unassembled WGS sequence"/>
</dbReference>
<protein>
    <recommendedName>
        <fullName evidence="2">DEPDC5 C-terminal domain-containing protein</fullName>
    </recommendedName>
</protein>
<dbReference type="PANTHER" id="PTHR13179:SF8">
    <property type="entry name" value="GATOR COMPLEX PROTEIN DEPDC5"/>
    <property type="match status" value="1"/>
</dbReference>
<dbReference type="OrthoDB" id="39497at2759"/>
<dbReference type="EMBL" id="KZ303523">
    <property type="protein sequence ID" value="PIA14046.1"/>
    <property type="molecule type" value="Genomic_DNA"/>
</dbReference>
<name>A0A2G5B4W8_COERN</name>